<accession>A0A6J8A4Q9</accession>
<evidence type="ECO:0000256" key="16">
    <source>
        <dbReference type="SAM" id="Phobius"/>
    </source>
</evidence>
<feature type="site" description="Interaction with the cone snail toxin Con-ikot-ikot" evidence="13">
    <location>
        <position position="293"/>
    </location>
</feature>
<comment type="subcellular location">
    <subcellularLocation>
        <location evidence="1">Cell membrane</location>
        <topology evidence="1">Multi-pass membrane protein</topology>
    </subcellularLocation>
</comment>
<gene>
    <name evidence="19" type="ORF">MCOR_3339</name>
</gene>
<dbReference type="SMART" id="SM00918">
    <property type="entry name" value="Lig_chan-Glu_bd"/>
    <property type="match status" value="1"/>
</dbReference>
<evidence type="ECO:0000256" key="15">
    <source>
        <dbReference type="SAM" id="MobiDB-lite"/>
    </source>
</evidence>
<feature type="site" description="Crucial to convey clamshell closure to channel opening" evidence="13">
    <location>
        <position position="261"/>
    </location>
</feature>
<organism evidence="19 20">
    <name type="scientific">Mytilus coruscus</name>
    <name type="common">Sea mussel</name>
    <dbReference type="NCBI Taxonomy" id="42192"/>
    <lineage>
        <taxon>Eukaryota</taxon>
        <taxon>Metazoa</taxon>
        <taxon>Spiralia</taxon>
        <taxon>Lophotrochozoa</taxon>
        <taxon>Mollusca</taxon>
        <taxon>Bivalvia</taxon>
        <taxon>Autobranchia</taxon>
        <taxon>Pteriomorphia</taxon>
        <taxon>Mytilida</taxon>
        <taxon>Mytiloidea</taxon>
        <taxon>Mytilidae</taxon>
        <taxon>Mytilinae</taxon>
        <taxon>Mytilus</taxon>
    </lineage>
</organism>
<evidence type="ECO:0000256" key="2">
    <source>
        <dbReference type="ARBA" id="ARBA00022448"/>
    </source>
</evidence>
<keyword evidence="7 16" id="KW-0472">Membrane</keyword>
<dbReference type="FunFam" id="3.40.190.10:FF:000024">
    <property type="entry name" value="Glutamate receptor, ionotropic, delta 1"/>
    <property type="match status" value="1"/>
</dbReference>
<evidence type="ECO:0000256" key="13">
    <source>
        <dbReference type="PIRSR" id="PIRSR601508-2"/>
    </source>
</evidence>
<dbReference type="Pfam" id="PF00060">
    <property type="entry name" value="Lig_chan"/>
    <property type="match status" value="1"/>
</dbReference>
<evidence type="ECO:0000256" key="7">
    <source>
        <dbReference type="ARBA" id="ARBA00023136"/>
    </source>
</evidence>
<evidence type="ECO:0000256" key="9">
    <source>
        <dbReference type="ARBA" id="ARBA00023180"/>
    </source>
</evidence>
<keyword evidence="5 16" id="KW-1133">Transmembrane helix</keyword>
<dbReference type="Proteomes" id="UP000507470">
    <property type="component" value="Unassembled WGS sequence"/>
</dbReference>
<dbReference type="SMART" id="SM00079">
    <property type="entry name" value="PBPe"/>
    <property type="match status" value="1"/>
</dbReference>
<feature type="binding site" evidence="12">
    <location>
        <position position="107"/>
    </location>
    <ligand>
        <name>L-glutamate</name>
        <dbReference type="ChEBI" id="CHEBI:29985"/>
    </ligand>
</feature>
<evidence type="ECO:0000256" key="5">
    <source>
        <dbReference type="ARBA" id="ARBA00022989"/>
    </source>
</evidence>
<evidence type="ECO:0000256" key="3">
    <source>
        <dbReference type="ARBA" id="ARBA00022475"/>
    </source>
</evidence>
<evidence type="ECO:0000256" key="10">
    <source>
        <dbReference type="ARBA" id="ARBA00023286"/>
    </source>
</evidence>
<dbReference type="EMBL" id="CACVKT020000583">
    <property type="protein sequence ID" value="CAC5361086.1"/>
    <property type="molecule type" value="Genomic_DNA"/>
</dbReference>
<dbReference type="InterPro" id="IPR001508">
    <property type="entry name" value="Iono_Glu_rcpt_met"/>
</dbReference>
<keyword evidence="20" id="KW-1185">Reference proteome</keyword>
<evidence type="ECO:0000256" key="11">
    <source>
        <dbReference type="ARBA" id="ARBA00023303"/>
    </source>
</evidence>
<dbReference type="PANTHER" id="PTHR18966">
    <property type="entry name" value="IONOTROPIC GLUTAMATE RECEPTOR"/>
    <property type="match status" value="1"/>
</dbReference>
<dbReference type="Pfam" id="PF10613">
    <property type="entry name" value="Lig_chan-Glu_bd"/>
    <property type="match status" value="1"/>
</dbReference>
<keyword evidence="6" id="KW-0406">Ion transport</keyword>
<keyword evidence="3" id="KW-1003">Cell membrane</keyword>
<evidence type="ECO:0000256" key="8">
    <source>
        <dbReference type="ARBA" id="ARBA00023170"/>
    </source>
</evidence>
<evidence type="ECO:0000259" key="17">
    <source>
        <dbReference type="SMART" id="SM00079"/>
    </source>
</evidence>
<dbReference type="Gene3D" id="3.40.190.10">
    <property type="entry name" value="Periplasmic binding protein-like II"/>
    <property type="match status" value="3"/>
</dbReference>
<dbReference type="AlphaFoldDB" id="A0A6J8A4Q9"/>
<feature type="binding site" evidence="12">
    <location>
        <position position="340"/>
    </location>
    <ligand>
        <name>L-glutamate</name>
        <dbReference type="ChEBI" id="CHEBI:29985"/>
    </ligand>
</feature>
<dbReference type="GO" id="GO:0005886">
    <property type="term" value="C:plasma membrane"/>
    <property type="evidence" value="ECO:0007669"/>
    <property type="project" value="UniProtKB-SubCell"/>
</dbReference>
<feature type="transmembrane region" description="Helical" evidence="16">
    <location>
        <begin position="198"/>
        <end position="218"/>
    </location>
</feature>
<feature type="domain" description="Ionotropic glutamate receptor L-glutamate and glycine-binding" evidence="18">
    <location>
        <begin position="35"/>
        <end position="96"/>
    </location>
</feature>
<feature type="transmembrane region" description="Helical" evidence="16">
    <location>
        <begin position="429"/>
        <end position="451"/>
    </location>
</feature>
<feature type="compositionally biased region" description="Polar residues" evidence="15">
    <location>
        <begin position="480"/>
        <end position="491"/>
    </location>
</feature>
<keyword evidence="11" id="KW-0407">Ion channel</keyword>
<dbReference type="GO" id="GO:0038023">
    <property type="term" value="F:signaling receptor activity"/>
    <property type="evidence" value="ECO:0007669"/>
    <property type="project" value="InterPro"/>
</dbReference>
<evidence type="ECO:0000313" key="19">
    <source>
        <dbReference type="EMBL" id="CAC5361086.1"/>
    </source>
</evidence>
<keyword evidence="4 16" id="KW-0812">Transmembrane</keyword>
<proteinExistence type="predicted"/>
<feature type="transmembrane region" description="Helical" evidence="16">
    <location>
        <begin position="156"/>
        <end position="177"/>
    </location>
</feature>
<dbReference type="InterPro" id="IPR015683">
    <property type="entry name" value="Ionotropic_Glu_rcpt"/>
</dbReference>
<reference evidence="19 20" key="1">
    <citation type="submission" date="2020-06" db="EMBL/GenBank/DDBJ databases">
        <authorList>
            <person name="Li R."/>
            <person name="Bekaert M."/>
        </authorList>
    </citation>
    <scope>NUCLEOTIDE SEQUENCE [LARGE SCALE GENOMIC DNA]</scope>
    <source>
        <strain evidence="20">wild</strain>
    </source>
</reference>
<name>A0A6J8A4Q9_MYTCO</name>
<evidence type="ECO:0000313" key="20">
    <source>
        <dbReference type="Proteomes" id="UP000507470"/>
    </source>
</evidence>
<dbReference type="PRINTS" id="PR00177">
    <property type="entry name" value="NMDARECEPTOR"/>
</dbReference>
<dbReference type="GO" id="GO:0015276">
    <property type="term" value="F:ligand-gated monoatomic ion channel activity"/>
    <property type="evidence" value="ECO:0007669"/>
    <property type="project" value="InterPro"/>
</dbReference>
<protein>
    <submittedName>
        <fullName evidence="19">GRIK1</fullName>
    </submittedName>
</protein>
<keyword evidence="14" id="KW-1015">Disulfide bond</keyword>
<keyword evidence="9" id="KW-0325">Glycoprotein</keyword>
<evidence type="ECO:0000256" key="6">
    <source>
        <dbReference type="ARBA" id="ARBA00023065"/>
    </source>
</evidence>
<dbReference type="Gene3D" id="1.10.287.70">
    <property type="match status" value="1"/>
</dbReference>
<evidence type="ECO:0000256" key="14">
    <source>
        <dbReference type="PIRSR" id="PIRSR601508-3"/>
    </source>
</evidence>
<evidence type="ECO:0000259" key="18">
    <source>
        <dbReference type="SMART" id="SM00918"/>
    </source>
</evidence>
<evidence type="ECO:0000256" key="4">
    <source>
        <dbReference type="ARBA" id="ARBA00022692"/>
    </source>
</evidence>
<evidence type="ECO:0000256" key="12">
    <source>
        <dbReference type="PIRSR" id="PIRSR601508-1"/>
    </source>
</evidence>
<feature type="compositionally biased region" description="Basic and acidic residues" evidence="15">
    <location>
        <begin position="463"/>
        <end position="479"/>
    </location>
</feature>
<feature type="transmembrane region" description="Helical" evidence="16">
    <location>
        <begin position="224"/>
        <end position="245"/>
    </location>
</feature>
<feature type="disulfide bond" evidence="14">
    <location>
        <begin position="353"/>
        <end position="406"/>
    </location>
</feature>
<keyword evidence="2" id="KW-0813">Transport</keyword>
<feature type="binding site" evidence="12">
    <location>
        <position position="112"/>
    </location>
    <ligand>
        <name>L-glutamate</name>
        <dbReference type="ChEBI" id="CHEBI:29985"/>
    </ligand>
</feature>
<feature type="region of interest" description="Disordered" evidence="15">
    <location>
        <begin position="463"/>
        <end position="500"/>
    </location>
</feature>
<keyword evidence="8" id="KW-0675">Receptor</keyword>
<dbReference type="OrthoDB" id="5984008at2759"/>
<dbReference type="InterPro" id="IPR001320">
    <property type="entry name" value="Iontro_rcpt_C"/>
</dbReference>
<feature type="domain" description="Ionotropic glutamate receptor C-terminal" evidence="17">
    <location>
        <begin position="25"/>
        <end position="404"/>
    </location>
</feature>
<sequence>MDAQKFLATTVFIILYSILIAKGEKLIVSTLIQDPYLFNKAKSGNAPVYEGYIKDLLERLSKDVGFTYDFIFPDDGEYGRQLPNGTWTGMIDDIVSKRAHMIAGSLTVTSKRADVVEFSYPFQITNLVMVLRRPDQARLPVIDRIKRIWSPFESSVWLLTIAAFFVTSSAIYVISYFNPYDWRRLARDGEATIRERESFTCMNSFWFALSALTLQGYIRSPRSLGARVVVTAWWMFVIVFVSCYISKLTGLLQIPPNEEEIEGYMKFQGLRDVINRNIKFMVIRGGAVDDLIRYNTQQEYIQRLGAELKSGGSGEYVANLTEGIKKLENYPSGKKAYITESLMVKYQTQRYGCQFYFVNEKTVKRQYSLGFPINSTYTNLMGRYILQYHEEGYLDYLEKKWFTGSCNQYIFEGTDEKYKIQEFYPLDTASFSGVLIVVAAGILIGVLVTIVECIIFKWAESGDPGHREHEPQKESKPDDIQTTSSLLGQQNDRTDTQTDVERSDKCTIVFLETDQTGFASDITDNENTAIPETEKFARKPVACGNFNFTLKNYQIIRY</sequence>
<dbReference type="SUPFAM" id="SSF53850">
    <property type="entry name" value="Periplasmic binding protein-like II"/>
    <property type="match status" value="1"/>
</dbReference>
<keyword evidence="10" id="KW-1071">Ligand-gated ion channel</keyword>
<evidence type="ECO:0000256" key="1">
    <source>
        <dbReference type="ARBA" id="ARBA00004651"/>
    </source>
</evidence>
<dbReference type="InterPro" id="IPR019594">
    <property type="entry name" value="Glu/Gly-bd"/>
</dbReference>